<feature type="compositionally biased region" description="Polar residues" evidence="6">
    <location>
        <begin position="198"/>
        <end position="213"/>
    </location>
</feature>
<feature type="domain" description="Homeobox" evidence="7">
    <location>
        <begin position="215"/>
        <end position="275"/>
    </location>
</feature>
<organism evidence="8 9">
    <name type="scientific">Kluyveromyces marxianus</name>
    <name type="common">Yeast</name>
    <name type="synonym">Candida kefyr</name>
    <dbReference type="NCBI Taxonomy" id="4911"/>
    <lineage>
        <taxon>Eukaryota</taxon>
        <taxon>Fungi</taxon>
        <taxon>Dikarya</taxon>
        <taxon>Ascomycota</taxon>
        <taxon>Saccharomycotina</taxon>
        <taxon>Saccharomycetes</taxon>
        <taxon>Saccharomycetales</taxon>
        <taxon>Saccharomycetaceae</taxon>
        <taxon>Kluyveromyces</taxon>
    </lineage>
</organism>
<dbReference type="Pfam" id="PF00046">
    <property type="entry name" value="Homeodomain"/>
    <property type="match status" value="1"/>
</dbReference>
<dbReference type="InterPro" id="IPR051000">
    <property type="entry name" value="Homeobox_DNA-bind_prot"/>
</dbReference>
<feature type="compositionally biased region" description="Polar residues" evidence="6">
    <location>
        <begin position="326"/>
        <end position="352"/>
    </location>
</feature>
<keyword evidence="9" id="KW-1185">Reference proteome</keyword>
<dbReference type="Gene3D" id="1.10.10.60">
    <property type="entry name" value="Homeodomain-like"/>
    <property type="match status" value="1"/>
</dbReference>
<dbReference type="EMBL" id="CP015057">
    <property type="protein sequence ID" value="QGN16332.1"/>
    <property type="molecule type" value="Genomic_DNA"/>
</dbReference>
<evidence type="ECO:0000259" key="7">
    <source>
        <dbReference type="PROSITE" id="PS50071"/>
    </source>
</evidence>
<keyword evidence="2 4" id="KW-0371">Homeobox</keyword>
<feature type="compositionally biased region" description="Basic and acidic residues" evidence="6">
    <location>
        <begin position="225"/>
        <end position="245"/>
    </location>
</feature>
<dbReference type="InterPro" id="IPR017970">
    <property type="entry name" value="Homeobox_CS"/>
</dbReference>
<dbReference type="CDD" id="cd00086">
    <property type="entry name" value="homeodomain"/>
    <property type="match status" value="1"/>
</dbReference>
<evidence type="ECO:0000256" key="3">
    <source>
        <dbReference type="ARBA" id="ARBA00023242"/>
    </source>
</evidence>
<feature type="compositionally biased region" description="Low complexity" evidence="6">
    <location>
        <begin position="109"/>
        <end position="119"/>
    </location>
</feature>
<accession>A0ABX6EX35</accession>
<dbReference type="SUPFAM" id="SSF46689">
    <property type="entry name" value="Homeodomain-like"/>
    <property type="match status" value="1"/>
</dbReference>
<dbReference type="PROSITE" id="PS50071">
    <property type="entry name" value="HOMEOBOX_2"/>
    <property type="match status" value="1"/>
</dbReference>
<feature type="compositionally biased region" description="Polar residues" evidence="6">
    <location>
        <begin position="123"/>
        <end position="133"/>
    </location>
</feature>
<evidence type="ECO:0000256" key="4">
    <source>
        <dbReference type="PROSITE-ProRule" id="PRU00108"/>
    </source>
</evidence>
<dbReference type="PANTHER" id="PTHR24324">
    <property type="entry name" value="HOMEOBOX PROTEIN HHEX"/>
    <property type="match status" value="1"/>
</dbReference>
<feature type="compositionally biased region" description="Polar residues" evidence="6">
    <location>
        <begin position="281"/>
        <end position="317"/>
    </location>
</feature>
<feature type="DNA-binding region" description="Homeobox" evidence="4">
    <location>
        <begin position="217"/>
        <end position="276"/>
    </location>
</feature>
<feature type="compositionally biased region" description="Basic residues" evidence="6">
    <location>
        <begin position="151"/>
        <end position="160"/>
    </location>
</feature>
<dbReference type="SMART" id="SM00389">
    <property type="entry name" value="HOX"/>
    <property type="match status" value="1"/>
</dbReference>
<dbReference type="Proteomes" id="UP000422736">
    <property type="component" value="Chromosome 4"/>
</dbReference>
<dbReference type="GO" id="GO:0003677">
    <property type="term" value="F:DNA binding"/>
    <property type="evidence" value="ECO:0007669"/>
    <property type="project" value="UniProtKB-KW"/>
</dbReference>
<evidence type="ECO:0000313" key="8">
    <source>
        <dbReference type="EMBL" id="QGN16332.1"/>
    </source>
</evidence>
<dbReference type="InterPro" id="IPR009057">
    <property type="entry name" value="Homeodomain-like_sf"/>
</dbReference>
<evidence type="ECO:0000256" key="6">
    <source>
        <dbReference type="SAM" id="MobiDB-lite"/>
    </source>
</evidence>
<comment type="subcellular location">
    <subcellularLocation>
        <location evidence="4 5">Nucleus</location>
    </subcellularLocation>
</comment>
<keyword evidence="1 4" id="KW-0238">DNA-binding</keyword>
<evidence type="ECO:0000313" key="9">
    <source>
        <dbReference type="Proteomes" id="UP000422736"/>
    </source>
</evidence>
<reference evidence="8 9" key="2">
    <citation type="submission" date="2019-11" db="EMBL/GenBank/DDBJ databases">
        <authorList>
            <person name="Lu H."/>
        </authorList>
    </citation>
    <scope>NUCLEOTIDE SEQUENCE [LARGE SCALE GENOMIC DNA]</scope>
    <source>
        <strain evidence="8 9">FIM1</strain>
    </source>
</reference>
<protein>
    <submittedName>
        <fullName evidence="8">Homeobox protein YOX1</fullName>
    </submittedName>
</protein>
<feature type="region of interest" description="Disordered" evidence="6">
    <location>
        <begin position="146"/>
        <end position="245"/>
    </location>
</feature>
<name>A0ABX6EX35_KLUMA</name>
<feature type="region of interest" description="Disordered" evidence="6">
    <location>
        <begin position="276"/>
        <end position="352"/>
    </location>
</feature>
<proteinExistence type="predicted"/>
<dbReference type="PROSITE" id="PS00027">
    <property type="entry name" value="HOMEOBOX_1"/>
    <property type="match status" value="1"/>
</dbReference>
<evidence type="ECO:0000256" key="5">
    <source>
        <dbReference type="RuleBase" id="RU000682"/>
    </source>
</evidence>
<keyword evidence="3 4" id="KW-0539">Nucleus</keyword>
<gene>
    <name evidence="8" type="primary">YOX1</name>
    <name evidence="8" type="ORF">FIM1_3037</name>
</gene>
<feature type="region of interest" description="Disordered" evidence="6">
    <location>
        <begin position="109"/>
        <end position="133"/>
    </location>
</feature>
<evidence type="ECO:0000256" key="2">
    <source>
        <dbReference type="ARBA" id="ARBA00023155"/>
    </source>
</evidence>
<reference evidence="8 9" key="1">
    <citation type="submission" date="2016-03" db="EMBL/GenBank/DDBJ databases">
        <title>How can Kluyveromyces marxianus grow so fast - potential evolutionary course in Saccharomyces Complex revealed by comparative genomics.</title>
        <authorList>
            <person name="Mo W."/>
            <person name="Lu W."/>
            <person name="Yang X."/>
            <person name="Qi J."/>
            <person name="Lv H."/>
        </authorList>
    </citation>
    <scope>NUCLEOTIDE SEQUENCE [LARGE SCALE GENOMIC DNA]</scope>
    <source>
        <strain evidence="8 9">FIM1</strain>
    </source>
</reference>
<dbReference type="PANTHER" id="PTHR24324:SF9">
    <property type="entry name" value="HOMEOBOX DOMAIN-CONTAINING PROTEIN"/>
    <property type="match status" value="1"/>
</dbReference>
<dbReference type="InterPro" id="IPR001356">
    <property type="entry name" value="HD"/>
</dbReference>
<evidence type="ECO:0000256" key="1">
    <source>
        <dbReference type="ARBA" id="ARBA00023125"/>
    </source>
</evidence>
<sequence length="469" mass="51449">MSKPMLPSFSTIIDAASSATSSPLPRPASMSFRLDIQGNIKLPPLSSNEPQTPVLRTNLLSITPTTSMLRMGNVSISGSSNIHSESNFRSCDVSHVTGSEPVIASAPLLQQQQQQQQQLHPISRTSNTTPSAGASLSLNLKLAETSSLHHTPSKKPRANKRSSSANTSLILADPEPVENSSVSGKKKSTKTKSFAFITHSQETFPSNEPSIDNAQLARRKRRRTSKNESETLKREFEVNPAPSKERRAELAAICNMSEKAIQVWFQNRRQNFRKKLRTDSKQLNSPLTDSEGSKSNCSTSPTVDKSQHSISTESITLVNDDKTDDSFSSAPKQSDTENTPSMTVTSNRRNSANATIVTPVDEQKFQKKLKLDVPRYTTATTLTEKESSPSEKGKVLTFRLKQDNELARVYTSPNNRVNKLINGSAIQSMHSTPIKGNTENNKINESIASGKLNFNSNRGILKELNVNAV</sequence>